<feature type="domain" description="Luciferase-like" evidence="5">
    <location>
        <begin position="17"/>
        <end position="201"/>
    </location>
</feature>
<evidence type="ECO:0000256" key="3">
    <source>
        <dbReference type="ARBA" id="ARBA00023002"/>
    </source>
</evidence>
<evidence type="ECO:0000256" key="4">
    <source>
        <dbReference type="ARBA" id="ARBA00023033"/>
    </source>
</evidence>
<dbReference type="Proteomes" id="UP000321261">
    <property type="component" value="Unassembled WGS sequence"/>
</dbReference>
<dbReference type="InterPro" id="IPR050172">
    <property type="entry name" value="SsuD_RutA_monooxygenase"/>
</dbReference>
<dbReference type="InterPro" id="IPR036661">
    <property type="entry name" value="Luciferase-like_sf"/>
</dbReference>
<sequence length="203" mass="21575">MTAPTIGLFLHNAAVQSDPAVAARVARHAEDLGYDSLWAGEHVVVPSPRVAPSPMEPDESILDPLVLLAHLAAHTSRVRLGTGVIVLPQRNPLVLAKQLASLDVVSGGRLVVGIGAGYLEPELTAIGVPMAERGARTDEYLAAMRALWTSDTPAYTGTHVRFAGVDAHPRPVQRPLPVVIGGRAAAAHRRAVRDADGWYGYMH</sequence>
<dbReference type="GO" id="GO:0046306">
    <property type="term" value="P:alkanesulfonate catabolic process"/>
    <property type="evidence" value="ECO:0007669"/>
    <property type="project" value="TreeGrafter"/>
</dbReference>
<evidence type="ECO:0000313" key="6">
    <source>
        <dbReference type="EMBL" id="TWF75494.1"/>
    </source>
</evidence>
<evidence type="ECO:0000259" key="5">
    <source>
        <dbReference type="Pfam" id="PF00296"/>
    </source>
</evidence>
<organism evidence="6 7">
    <name type="scientific">Pseudonocardia hierapolitana</name>
    <dbReference type="NCBI Taxonomy" id="1128676"/>
    <lineage>
        <taxon>Bacteria</taxon>
        <taxon>Bacillati</taxon>
        <taxon>Actinomycetota</taxon>
        <taxon>Actinomycetes</taxon>
        <taxon>Pseudonocardiales</taxon>
        <taxon>Pseudonocardiaceae</taxon>
        <taxon>Pseudonocardia</taxon>
    </lineage>
</organism>
<proteinExistence type="predicted"/>
<dbReference type="InterPro" id="IPR019921">
    <property type="entry name" value="Lucif-like_OxRdtase_Rv2161c"/>
</dbReference>
<keyword evidence="3" id="KW-0560">Oxidoreductase</keyword>
<gene>
    <name evidence="6" type="ORF">FHX44_111378</name>
</gene>
<dbReference type="AlphaFoldDB" id="A0A561SKW3"/>
<evidence type="ECO:0000313" key="7">
    <source>
        <dbReference type="Proteomes" id="UP000321261"/>
    </source>
</evidence>
<dbReference type="SUPFAM" id="SSF51679">
    <property type="entry name" value="Bacterial luciferase-like"/>
    <property type="match status" value="1"/>
</dbReference>
<evidence type="ECO:0000256" key="2">
    <source>
        <dbReference type="ARBA" id="ARBA00022643"/>
    </source>
</evidence>
<keyword evidence="2" id="KW-0288">FMN</keyword>
<dbReference type="PANTHER" id="PTHR42847:SF4">
    <property type="entry name" value="ALKANESULFONATE MONOOXYGENASE-RELATED"/>
    <property type="match status" value="1"/>
</dbReference>
<dbReference type="NCBIfam" id="TIGR03619">
    <property type="entry name" value="F420_Rv2161c"/>
    <property type="match status" value="1"/>
</dbReference>
<dbReference type="Gene3D" id="3.20.20.30">
    <property type="entry name" value="Luciferase-like domain"/>
    <property type="match status" value="1"/>
</dbReference>
<dbReference type="PANTHER" id="PTHR42847">
    <property type="entry name" value="ALKANESULFONATE MONOOXYGENASE"/>
    <property type="match status" value="1"/>
</dbReference>
<name>A0A561SKW3_9PSEU</name>
<keyword evidence="1" id="KW-0285">Flavoprotein</keyword>
<dbReference type="GO" id="GO:0008726">
    <property type="term" value="F:alkanesulfonate monooxygenase activity"/>
    <property type="evidence" value="ECO:0007669"/>
    <property type="project" value="TreeGrafter"/>
</dbReference>
<keyword evidence="7" id="KW-1185">Reference proteome</keyword>
<reference evidence="6 7" key="1">
    <citation type="submission" date="2019-06" db="EMBL/GenBank/DDBJ databases">
        <title>Sequencing the genomes of 1000 actinobacteria strains.</title>
        <authorList>
            <person name="Klenk H.-P."/>
        </authorList>
    </citation>
    <scope>NUCLEOTIDE SEQUENCE [LARGE SCALE GENOMIC DNA]</scope>
    <source>
        <strain evidence="6 7">DSM 45671</strain>
    </source>
</reference>
<keyword evidence="4" id="KW-0503">Monooxygenase</keyword>
<dbReference type="InterPro" id="IPR011251">
    <property type="entry name" value="Luciferase-like_dom"/>
</dbReference>
<protein>
    <submittedName>
        <fullName evidence="6">Putative F420-dependent oxidoreductase</fullName>
    </submittedName>
</protein>
<evidence type="ECO:0000256" key="1">
    <source>
        <dbReference type="ARBA" id="ARBA00022630"/>
    </source>
</evidence>
<dbReference type="RefSeq" id="WP_212612363.1">
    <property type="nucleotide sequence ID" value="NZ_VIWU01000001.1"/>
</dbReference>
<dbReference type="EMBL" id="VIWU01000001">
    <property type="protein sequence ID" value="TWF75494.1"/>
    <property type="molecule type" value="Genomic_DNA"/>
</dbReference>
<comment type="caution">
    <text evidence="6">The sequence shown here is derived from an EMBL/GenBank/DDBJ whole genome shotgun (WGS) entry which is preliminary data.</text>
</comment>
<dbReference type="Pfam" id="PF00296">
    <property type="entry name" value="Bac_luciferase"/>
    <property type="match status" value="1"/>
</dbReference>
<accession>A0A561SKW3</accession>